<protein>
    <submittedName>
        <fullName evidence="1">Putative ORFan</fullName>
    </submittedName>
</protein>
<dbReference type="RefSeq" id="YP_010780178.1">
    <property type="nucleotide sequence ID" value="NC_075038.1"/>
</dbReference>
<name>A0A6N1NCW0_9VIRU</name>
<dbReference type="GeneID" id="80516869"/>
<reference evidence="1" key="1">
    <citation type="submission" date="2017-06" db="EMBL/GenBank/DDBJ databases">
        <authorList>
            <person name="Assis F.L."/>
            <person name="Abrahao J.S."/>
            <person name="Silva L."/>
            <person name="Khalil J.B."/>
            <person name="Rodrigues R."/>
            <person name="Silva L.S."/>
            <person name="Boratto P."/>
            <person name="Andrade M."/>
            <person name="Kroon E.G."/>
            <person name="Ribeiro B."/>
            <person name="Bergier I."/>
            <person name="Seligmann H."/>
            <person name="Ghigo E."/>
            <person name="Colson P."/>
            <person name="Levasseur A."/>
            <person name="Raoult D."/>
            <person name="Scola B.L."/>
        </authorList>
    </citation>
    <scope>NUCLEOTIDE SEQUENCE</scope>
    <source>
        <strain evidence="1">Deep ocean</strain>
    </source>
</reference>
<accession>A0A6N1NCW0</accession>
<proteinExistence type="predicted"/>
<evidence type="ECO:0000313" key="1">
    <source>
        <dbReference type="EMBL" id="QKU33574.1"/>
    </source>
</evidence>
<dbReference type="EMBL" id="MF405918">
    <property type="protein sequence ID" value="QKU33574.1"/>
    <property type="molecule type" value="Genomic_DNA"/>
</dbReference>
<dbReference type="KEGG" id="vg:80516869"/>
<sequence>MDKTNIQYILEKEKNIEINKRIIGPLSLFHQFIHYTLDENMIYAKG</sequence>
<reference evidence="1" key="2">
    <citation type="journal article" date="2018" name="Nat. Commun.">
        <title>Tailed giant Tupanvirus possesses the most complete translational apparatus of the known virosphere.</title>
        <authorList>
            <person name="Abrahao J."/>
            <person name="Silva L."/>
            <person name="Silva L.S."/>
            <person name="Khalil J.Y.B."/>
            <person name="Rodrigues R."/>
            <person name="Arantes T."/>
            <person name="Assis F."/>
            <person name="Boratto P."/>
            <person name="Andrade M."/>
            <person name="Kroon E.G."/>
            <person name="Ribeiro B."/>
            <person name="Bergier I."/>
            <person name="Seligmann H."/>
            <person name="Ghigo E."/>
            <person name="Colson P."/>
            <person name="Levasseur A."/>
            <person name="Kroemer G."/>
            <person name="Raoult D."/>
            <person name="La Scola B."/>
        </authorList>
    </citation>
    <scope>NUCLEOTIDE SEQUENCE [LARGE SCALE GENOMIC DNA]</scope>
    <source>
        <strain evidence="1">Deep ocean</strain>
    </source>
</reference>
<organism evidence="1">
    <name type="scientific">Tupanvirus deep ocean</name>
    <dbReference type="NCBI Taxonomy" id="2126984"/>
    <lineage>
        <taxon>Viruses</taxon>
        <taxon>Varidnaviria</taxon>
        <taxon>Bamfordvirae</taxon>
        <taxon>Nucleocytoviricota</taxon>
        <taxon>Megaviricetes</taxon>
        <taxon>Imitervirales</taxon>
        <taxon>Mimiviridae</taxon>
        <taxon>Megamimivirinae</taxon>
        <taxon>Tupanvirus</taxon>
        <taxon>Tupanvirus altamarinense</taxon>
    </lineage>
</organism>